<dbReference type="InterPro" id="IPR038354">
    <property type="entry name" value="VKOR_sf"/>
</dbReference>
<comment type="subcellular location">
    <subcellularLocation>
        <location evidence="1">Membrane</location>
        <topology evidence="1">Multi-pass membrane protein</topology>
    </subcellularLocation>
</comment>
<dbReference type="STRING" id="1216970.GCA_001570985_02950"/>
<dbReference type="Pfam" id="PF07884">
    <property type="entry name" value="VKOR"/>
    <property type="match status" value="1"/>
</dbReference>
<evidence type="ECO:0000256" key="5">
    <source>
        <dbReference type="ARBA" id="ARBA00022989"/>
    </source>
</evidence>
<dbReference type="InterPro" id="IPR041714">
    <property type="entry name" value="VKOR_Actinobacteria"/>
</dbReference>
<evidence type="ECO:0000259" key="11">
    <source>
        <dbReference type="SMART" id="SM00756"/>
    </source>
</evidence>
<evidence type="ECO:0000256" key="6">
    <source>
        <dbReference type="ARBA" id="ARBA00023002"/>
    </source>
</evidence>
<dbReference type="EMBL" id="CP036164">
    <property type="protein sequence ID" value="QBF47642.1"/>
    <property type="molecule type" value="Genomic_DNA"/>
</dbReference>
<dbReference type="Proteomes" id="UP000290408">
    <property type="component" value="Chromosome"/>
</dbReference>
<keyword evidence="3 10" id="KW-0812">Transmembrane</keyword>
<feature type="transmembrane region" description="Helical" evidence="10">
    <location>
        <begin position="134"/>
        <end position="155"/>
    </location>
</feature>
<evidence type="ECO:0000256" key="10">
    <source>
        <dbReference type="SAM" id="Phobius"/>
    </source>
</evidence>
<keyword evidence="13" id="KW-1185">Reference proteome</keyword>
<feature type="transmembrane region" description="Helical" evidence="10">
    <location>
        <begin position="184"/>
        <end position="203"/>
    </location>
</feature>
<feature type="transmembrane region" description="Helical" evidence="10">
    <location>
        <begin position="107"/>
        <end position="128"/>
    </location>
</feature>
<dbReference type="AlphaFoldDB" id="A0A4P6MX48"/>
<accession>A0A4P6MX48</accession>
<protein>
    <submittedName>
        <fullName evidence="12">Vitamin K epoxide reductase family protein</fullName>
    </submittedName>
</protein>
<dbReference type="KEGG" id="jli:EXU32_16145"/>
<keyword evidence="8" id="KW-1015">Disulfide bond</keyword>
<proteinExistence type="inferred from homology"/>
<keyword evidence="5 10" id="KW-1133">Transmembrane helix</keyword>
<evidence type="ECO:0000256" key="1">
    <source>
        <dbReference type="ARBA" id="ARBA00004141"/>
    </source>
</evidence>
<feature type="transmembrane region" description="Helical" evidence="10">
    <location>
        <begin position="21"/>
        <end position="42"/>
    </location>
</feature>
<evidence type="ECO:0000256" key="2">
    <source>
        <dbReference type="ARBA" id="ARBA00006214"/>
    </source>
</evidence>
<evidence type="ECO:0000256" key="8">
    <source>
        <dbReference type="ARBA" id="ARBA00023157"/>
    </source>
</evidence>
<feature type="domain" description="Vitamin K epoxide reductase" evidence="11">
    <location>
        <begin position="19"/>
        <end position="160"/>
    </location>
</feature>
<dbReference type="GO" id="GO:0016020">
    <property type="term" value="C:membrane"/>
    <property type="evidence" value="ECO:0007669"/>
    <property type="project" value="UniProtKB-SubCell"/>
</dbReference>
<dbReference type="Gene3D" id="1.20.1440.130">
    <property type="entry name" value="VKOR domain"/>
    <property type="match status" value="1"/>
</dbReference>
<dbReference type="CDD" id="cd12922">
    <property type="entry name" value="VKOR_5"/>
    <property type="match status" value="1"/>
</dbReference>
<keyword evidence="4" id="KW-0874">Quinone</keyword>
<evidence type="ECO:0000313" key="13">
    <source>
        <dbReference type="Proteomes" id="UP000290408"/>
    </source>
</evidence>
<evidence type="ECO:0000256" key="4">
    <source>
        <dbReference type="ARBA" id="ARBA00022719"/>
    </source>
</evidence>
<keyword evidence="7 10" id="KW-0472">Membrane</keyword>
<evidence type="ECO:0000256" key="3">
    <source>
        <dbReference type="ARBA" id="ARBA00022692"/>
    </source>
</evidence>
<reference evidence="12 13" key="1">
    <citation type="submission" date="2019-02" db="EMBL/GenBank/DDBJ databases">
        <title>Genomic data mining of an Antarctic deep-sea actinobacterium, Janibacterlimosus P3-3-X1.</title>
        <authorList>
            <person name="Liao L."/>
            <person name="Chen B."/>
        </authorList>
    </citation>
    <scope>NUCLEOTIDE SEQUENCE [LARGE SCALE GENOMIC DNA]</scope>
    <source>
        <strain evidence="12 13">P3-3-X1</strain>
    </source>
</reference>
<keyword evidence="6" id="KW-0560">Oxidoreductase</keyword>
<dbReference type="RefSeq" id="WP_130630826.1">
    <property type="nucleotide sequence ID" value="NZ_CP036164.1"/>
</dbReference>
<dbReference type="GO" id="GO:0048038">
    <property type="term" value="F:quinone binding"/>
    <property type="evidence" value="ECO:0007669"/>
    <property type="project" value="UniProtKB-KW"/>
</dbReference>
<organism evidence="12 13">
    <name type="scientific">Janibacter limosus</name>
    <dbReference type="NCBI Taxonomy" id="53458"/>
    <lineage>
        <taxon>Bacteria</taxon>
        <taxon>Bacillati</taxon>
        <taxon>Actinomycetota</taxon>
        <taxon>Actinomycetes</taxon>
        <taxon>Micrococcales</taxon>
        <taxon>Intrasporangiaceae</taxon>
        <taxon>Janibacter</taxon>
    </lineage>
</organism>
<dbReference type="SMART" id="SM00756">
    <property type="entry name" value="VKc"/>
    <property type="match status" value="1"/>
</dbReference>
<name>A0A4P6MX48_9MICO</name>
<dbReference type="OrthoDB" id="9783799at2"/>
<evidence type="ECO:0000313" key="12">
    <source>
        <dbReference type="EMBL" id="QBF47642.1"/>
    </source>
</evidence>
<dbReference type="GO" id="GO:0016491">
    <property type="term" value="F:oxidoreductase activity"/>
    <property type="evidence" value="ECO:0007669"/>
    <property type="project" value="UniProtKB-KW"/>
</dbReference>
<keyword evidence="9" id="KW-0676">Redox-active center</keyword>
<gene>
    <name evidence="12" type="ORF">EXU32_16145</name>
</gene>
<comment type="similarity">
    <text evidence="2">Belongs to the VKOR family.</text>
</comment>
<feature type="transmembrane region" description="Helical" evidence="10">
    <location>
        <begin position="79"/>
        <end position="100"/>
    </location>
</feature>
<evidence type="ECO:0000256" key="7">
    <source>
        <dbReference type="ARBA" id="ARBA00023136"/>
    </source>
</evidence>
<sequence>MPQSKTDPTAVTPAAAVNARGLGWLYLVGGLIGLLCAVVLLIEKTELLKNPDYVPSCSINPILSCGSVMVTPQADALGIPNPLIGVTGFAALAMLGAVLVSATSLRAWLWVATQAVVSLAVVFIHWLIFQSLYVIGALCPYCMIVWVVTIAVFWHTTIHNLRRHRGSVASPAHRGVAMLIEYRAAVLTAWYLVIIVLIAIRFWDYWVTLL</sequence>
<dbReference type="InterPro" id="IPR012932">
    <property type="entry name" value="VKOR"/>
</dbReference>
<evidence type="ECO:0000256" key="9">
    <source>
        <dbReference type="ARBA" id="ARBA00023284"/>
    </source>
</evidence>